<sequence>MTLEDLEEYQPVVEDVYGVTLSTKERIIAPPPPSGGVLTSFVVAVMDQYREEGRLEDDHRNWHRVVEALKHAFARRPELGDPKKLTIKEVGQAVNDVCSLPRRAAYFPHLHIQRSQGASHQVLVGITLKVAANARVLRVIPVLRNAACTWKTRLVFKIGGYILVFRKSLPTYLHMLHISEDMWTMFLSWSVFGAMTKRRWLRMFSFLLSGQRVLCTHETPESGIMQFLDVRVILRDVQPCWQCAPQSQKGILPYRSAHSQAGHSE</sequence>
<name>A0A9J6GU31_HAELO</name>
<dbReference type="Pfam" id="PF01019">
    <property type="entry name" value="G_glu_transpept"/>
    <property type="match status" value="1"/>
</dbReference>
<dbReference type="Gene3D" id="1.10.246.130">
    <property type="match status" value="1"/>
</dbReference>
<evidence type="ECO:0000313" key="2">
    <source>
        <dbReference type="Proteomes" id="UP000821853"/>
    </source>
</evidence>
<dbReference type="AlphaFoldDB" id="A0A9J6GU31"/>
<proteinExistence type="predicted"/>
<dbReference type="InterPro" id="IPR000101">
    <property type="entry name" value="GGT_peptidase"/>
</dbReference>
<organism evidence="1 2">
    <name type="scientific">Haemaphysalis longicornis</name>
    <name type="common">Bush tick</name>
    <dbReference type="NCBI Taxonomy" id="44386"/>
    <lineage>
        <taxon>Eukaryota</taxon>
        <taxon>Metazoa</taxon>
        <taxon>Ecdysozoa</taxon>
        <taxon>Arthropoda</taxon>
        <taxon>Chelicerata</taxon>
        <taxon>Arachnida</taxon>
        <taxon>Acari</taxon>
        <taxon>Parasitiformes</taxon>
        <taxon>Ixodida</taxon>
        <taxon>Ixodoidea</taxon>
        <taxon>Ixodidae</taxon>
        <taxon>Haemaphysalinae</taxon>
        <taxon>Haemaphysalis</taxon>
    </lineage>
</organism>
<accession>A0A9J6GU31</accession>
<reference evidence="1 2" key="1">
    <citation type="journal article" date="2020" name="Cell">
        <title>Large-Scale Comparative Analyses of Tick Genomes Elucidate Their Genetic Diversity and Vector Capacities.</title>
        <authorList>
            <consortium name="Tick Genome and Microbiome Consortium (TIGMIC)"/>
            <person name="Jia N."/>
            <person name="Wang J."/>
            <person name="Shi W."/>
            <person name="Du L."/>
            <person name="Sun Y."/>
            <person name="Zhan W."/>
            <person name="Jiang J.F."/>
            <person name="Wang Q."/>
            <person name="Zhang B."/>
            <person name="Ji P."/>
            <person name="Bell-Sakyi L."/>
            <person name="Cui X.M."/>
            <person name="Yuan T.T."/>
            <person name="Jiang B.G."/>
            <person name="Yang W.F."/>
            <person name="Lam T.T."/>
            <person name="Chang Q.C."/>
            <person name="Ding S.J."/>
            <person name="Wang X.J."/>
            <person name="Zhu J.G."/>
            <person name="Ruan X.D."/>
            <person name="Zhao L."/>
            <person name="Wei J.T."/>
            <person name="Ye R.Z."/>
            <person name="Que T.C."/>
            <person name="Du C.H."/>
            <person name="Zhou Y.H."/>
            <person name="Cheng J.X."/>
            <person name="Dai P.F."/>
            <person name="Guo W.B."/>
            <person name="Han X.H."/>
            <person name="Huang E.J."/>
            <person name="Li L.F."/>
            <person name="Wei W."/>
            <person name="Gao Y.C."/>
            <person name="Liu J.Z."/>
            <person name="Shao H.Z."/>
            <person name="Wang X."/>
            <person name="Wang C.C."/>
            <person name="Yang T.C."/>
            <person name="Huo Q.B."/>
            <person name="Li W."/>
            <person name="Chen H.Y."/>
            <person name="Chen S.E."/>
            <person name="Zhou L.G."/>
            <person name="Ni X.B."/>
            <person name="Tian J.H."/>
            <person name="Sheng Y."/>
            <person name="Liu T."/>
            <person name="Pan Y.S."/>
            <person name="Xia L.Y."/>
            <person name="Li J."/>
            <person name="Zhao F."/>
            <person name="Cao W.C."/>
        </authorList>
    </citation>
    <scope>NUCLEOTIDE SEQUENCE [LARGE SCALE GENOMIC DNA]</scope>
    <source>
        <strain evidence="1">HaeL-2018</strain>
    </source>
</reference>
<dbReference type="GO" id="GO:0036374">
    <property type="term" value="F:glutathione hydrolase activity"/>
    <property type="evidence" value="ECO:0007669"/>
    <property type="project" value="InterPro"/>
</dbReference>
<protein>
    <submittedName>
        <fullName evidence="1">Uncharacterized protein</fullName>
    </submittedName>
</protein>
<dbReference type="GO" id="GO:0006751">
    <property type="term" value="P:glutathione catabolic process"/>
    <property type="evidence" value="ECO:0007669"/>
    <property type="project" value="InterPro"/>
</dbReference>
<dbReference type="EMBL" id="JABSTR010000008">
    <property type="protein sequence ID" value="KAH9378361.1"/>
    <property type="molecule type" value="Genomic_DNA"/>
</dbReference>
<dbReference type="Proteomes" id="UP000821853">
    <property type="component" value="Unassembled WGS sequence"/>
</dbReference>
<dbReference type="OrthoDB" id="1081007at2759"/>
<keyword evidence="2" id="KW-1185">Reference proteome</keyword>
<dbReference type="VEuPathDB" id="VectorBase:HLOH_058823"/>
<dbReference type="GO" id="GO:0005886">
    <property type="term" value="C:plasma membrane"/>
    <property type="evidence" value="ECO:0007669"/>
    <property type="project" value="TreeGrafter"/>
</dbReference>
<dbReference type="InterPro" id="IPR029055">
    <property type="entry name" value="Ntn_hydrolases_N"/>
</dbReference>
<dbReference type="InterPro" id="IPR043138">
    <property type="entry name" value="GGT_lsub"/>
</dbReference>
<dbReference type="SUPFAM" id="SSF56235">
    <property type="entry name" value="N-terminal nucleophile aminohydrolases (Ntn hydrolases)"/>
    <property type="match status" value="1"/>
</dbReference>
<gene>
    <name evidence="1" type="ORF">HPB48_022580</name>
</gene>
<comment type="caution">
    <text evidence="1">The sequence shown here is derived from an EMBL/GenBank/DDBJ whole genome shotgun (WGS) entry which is preliminary data.</text>
</comment>
<evidence type="ECO:0000313" key="1">
    <source>
        <dbReference type="EMBL" id="KAH9378361.1"/>
    </source>
</evidence>
<dbReference type="PANTHER" id="PTHR11686">
    <property type="entry name" value="GAMMA GLUTAMYL TRANSPEPTIDASE"/>
    <property type="match status" value="1"/>
</dbReference>
<dbReference type="PANTHER" id="PTHR11686:SF9">
    <property type="entry name" value="RE13973P"/>
    <property type="match status" value="1"/>
</dbReference>